<evidence type="ECO:0000256" key="1">
    <source>
        <dbReference type="ARBA" id="ARBA00004571"/>
    </source>
</evidence>
<dbReference type="InterPro" id="IPR006665">
    <property type="entry name" value="OmpA-like"/>
</dbReference>
<accession>A0ABT3JQ12</accession>
<dbReference type="InterPro" id="IPR003367">
    <property type="entry name" value="Thrombospondin_3-like_rpt"/>
</dbReference>
<evidence type="ECO:0000256" key="2">
    <source>
        <dbReference type="ARBA" id="ARBA00022448"/>
    </source>
</evidence>
<keyword evidence="9" id="KW-0998">Cell outer membrane</keyword>
<feature type="chain" id="PRO_5046075079" evidence="11">
    <location>
        <begin position="22"/>
        <end position="485"/>
    </location>
</feature>
<name>A0ABT3JQ12_9FLAO</name>
<dbReference type="EMBL" id="JAPCHZ010000006">
    <property type="protein sequence ID" value="MCW4452801.1"/>
    <property type="molecule type" value="Genomic_DNA"/>
</dbReference>
<keyword evidence="7" id="KW-0626">Porin</keyword>
<evidence type="ECO:0000256" key="10">
    <source>
        <dbReference type="PROSITE-ProRule" id="PRU00473"/>
    </source>
</evidence>
<dbReference type="Pfam" id="PF02412">
    <property type="entry name" value="TSP_3"/>
    <property type="match status" value="3"/>
</dbReference>
<gene>
    <name evidence="13" type="ORF">OK344_11370</name>
</gene>
<keyword evidence="5 11" id="KW-0732">Signal</keyword>
<sequence>MKNLKLGISALALTVASTVFAQTTSNPWLIGVGAHGVNHVAAGGQVGDFFPRAFGGGEGGELYNIDNFTITPPLSKLTVARNLNKYLVLDWQTSVGNVDNKRIGMGKEFFLMTGLGLQFKFNGLWNEDSWFDPYLRVGANYLRHDYSGVNFPLTDVNGVGYSGFSGEPFTQRRKDHFTVATGLGSNFWLTKNFGLGIQGDYVSTPVDKSDVANFWQASASLLFRFGNTDRDKDGILDKDDLCPDTPGLAEFQGCPDTDGDGVPDKDDQCPDVAGPVENNGCPWPDTDGDGVVDKDDACPEVAGPAENNGCPWPDTDGDGVLDKDDACPTVPGLAQYNGCPKPQSAYAEEATGALQGILFDFDKATIRPESNTKLDQAAEIVKSSNGGKFIVEGQTDKKGSEAYNLTLSRKRAAAVVGALEARGVNDNQLKSIGVGEQKAQVAENASNEERMADRKVVVIAADADAWEAMQKSDLPVVKKKTVKKK</sequence>
<protein>
    <submittedName>
        <fullName evidence="13">OmpA family protein</fullName>
    </submittedName>
</protein>
<keyword evidence="3" id="KW-1134">Transmembrane beta strand</keyword>
<reference evidence="13 14" key="1">
    <citation type="submission" date="2022-10" db="EMBL/GenBank/DDBJ databases">
        <title>Kaistella sp. BT-6-1-3.</title>
        <authorList>
            <person name="Ai J."/>
            <person name="Deng Z."/>
        </authorList>
    </citation>
    <scope>NUCLEOTIDE SEQUENCE [LARGE SCALE GENOMIC DNA]</scope>
    <source>
        <strain evidence="13 14">BT6-1-3</strain>
    </source>
</reference>
<proteinExistence type="predicted"/>
<keyword evidence="2" id="KW-0813">Transport</keyword>
<dbReference type="Gene3D" id="3.30.1330.60">
    <property type="entry name" value="OmpA-like domain"/>
    <property type="match status" value="1"/>
</dbReference>
<dbReference type="PANTHER" id="PTHR30329">
    <property type="entry name" value="STATOR ELEMENT OF FLAGELLAR MOTOR COMPLEX"/>
    <property type="match status" value="1"/>
</dbReference>
<feature type="signal peptide" evidence="11">
    <location>
        <begin position="1"/>
        <end position="21"/>
    </location>
</feature>
<evidence type="ECO:0000256" key="4">
    <source>
        <dbReference type="ARBA" id="ARBA00022692"/>
    </source>
</evidence>
<keyword evidence="4" id="KW-0812">Transmembrane</keyword>
<evidence type="ECO:0000313" key="13">
    <source>
        <dbReference type="EMBL" id="MCW4452801.1"/>
    </source>
</evidence>
<dbReference type="RefSeq" id="WP_265144893.1">
    <property type="nucleotide sequence ID" value="NZ_JAPCHZ010000006.1"/>
</dbReference>
<dbReference type="Pfam" id="PF00691">
    <property type="entry name" value="OmpA"/>
    <property type="match status" value="1"/>
</dbReference>
<dbReference type="SUPFAM" id="SSF103647">
    <property type="entry name" value="TSP type-3 repeat"/>
    <property type="match status" value="1"/>
</dbReference>
<evidence type="ECO:0000259" key="12">
    <source>
        <dbReference type="PROSITE" id="PS51123"/>
    </source>
</evidence>
<dbReference type="InterPro" id="IPR036737">
    <property type="entry name" value="OmpA-like_sf"/>
</dbReference>
<evidence type="ECO:0000313" key="14">
    <source>
        <dbReference type="Proteomes" id="UP001209107"/>
    </source>
</evidence>
<feature type="domain" description="OmpA-like" evidence="12">
    <location>
        <begin position="346"/>
        <end position="464"/>
    </location>
</feature>
<dbReference type="InterPro" id="IPR050330">
    <property type="entry name" value="Bact_OuterMem_StrucFunc"/>
</dbReference>
<organism evidence="13 14">
    <name type="scientific">Kaistella yananensis</name>
    <dbReference type="NCBI Taxonomy" id="2989820"/>
    <lineage>
        <taxon>Bacteria</taxon>
        <taxon>Pseudomonadati</taxon>
        <taxon>Bacteroidota</taxon>
        <taxon>Flavobacteriia</taxon>
        <taxon>Flavobacteriales</taxon>
        <taxon>Weeksellaceae</taxon>
        <taxon>Chryseobacterium group</taxon>
        <taxon>Kaistella</taxon>
    </lineage>
</organism>
<dbReference type="InterPro" id="IPR011250">
    <property type="entry name" value="OMP/PagP_B-barrel"/>
</dbReference>
<keyword evidence="14" id="KW-1185">Reference proteome</keyword>
<dbReference type="PANTHER" id="PTHR30329:SF21">
    <property type="entry name" value="LIPOPROTEIN YIAD-RELATED"/>
    <property type="match status" value="1"/>
</dbReference>
<dbReference type="PROSITE" id="PS51123">
    <property type="entry name" value="OMPA_2"/>
    <property type="match status" value="1"/>
</dbReference>
<dbReference type="Gene3D" id="4.10.1080.10">
    <property type="entry name" value="TSP type-3 repeat"/>
    <property type="match status" value="1"/>
</dbReference>
<evidence type="ECO:0000256" key="5">
    <source>
        <dbReference type="ARBA" id="ARBA00022729"/>
    </source>
</evidence>
<dbReference type="InterPro" id="IPR018247">
    <property type="entry name" value="EF_Hand_1_Ca_BS"/>
</dbReference>
<keyword evidence="6" id="KW-0406">Ion transport</keyword>
<dbReference type="InterPro" id="IPR028974">
    <property type="entry name" value="TSP_type-3_rpt"/>
</dbReference>
<dbReference type="PRINTS" id="PR01021">
    <property type="entry name" value="OMPADOMAIN"/>
</dbReference>
<evidence type="ECO:0000256" key="3">
    <source>
        <dbReference type="ARBA" id="ARBA00022452"/>
    </source>
</evidence>
<dbReference type="CDD" id="cd07185">
    <property type="entry name" value="OmpA_C-like"/>
    <property type="match status" value="1"/>
</dbReference>
<dbReference type="SUPFAM" id="SSF103088">
    <property type="entry name" value="OmpA-like"/>
    <property type="match status" value="1"/>
</dbReference>
<comment type="caution">
    <text evidence="13">The sequence shown here is derived from an EMBL/GenBank/DDBJ whole genome shotgun (WGS) entry which is preliminary data.</text>
</comment>
<evidence type="ECO:0000256" key="11">
    <source>
        <dbReference type="SAM" id="SignalP"/>
    </source>
</evidence>
<evidence type="ECO:0000256" key="7">
    <source>
        <dbReference type="ARBA" id="ARBA00023114"/>
    </source>
</evidence>
<dbReference type="Proteomes" id="UP001209107">
    <property type="component" value="Unassembled WGS sequence"/>
</dbReference>
<keyword evidence="8 10" id="KW-0472">Membrane</keyword>
<dbReference type="PROSITE" id="PS00018">
    <property type="entry name" value="EF_HAND_1"/>
    <property type="match status" value="1"/>
</dbReference>
<comment type="subcellular location">
    <subcellularLocation>
        <location evidence="1">Cell outer membrane</location>
        <topology evidence="1">Multi-pass membrane protein</topology>
    </subcellularLocation>
</comment>
<dbReference type="SUPFAM" id="SSF56925">
    <property type="entry name" value="OMPA-like"/>
    <property type="match status" value="1"/>
</dbReference>
<evidence type="ECO:0000256" key="6">
    <source>
        <dbReference type="ARBA" id="ARBA00023065"/>
    </source>
</evidence>
<evidence type="ECO:0000256" key="8">
    <source>
        <dbReference type="ARBA" id="ARBA00023136"/>
    </source>
</evidence>
<evidence type="ECO:0000256" key="9">
    <source>
        <dbReference type="ARBA" id="ARBA00023237"/>
    </source>
</evidence>
<dbReference type="InterPro" id="IPR006664">
    <property type="entry name" value="OMP_bac"/>
</dbReference>